<organism evidence="2 3">
    <name type="scientific">Catenaria anguillulae PL171</name>
    <dbReference type="NCBI Taxonomy" id="765915"/>
    <lineage>
        <taxon>Eukaryota</taxon>
        <taxon>Fungi</taxon>
        <taxon>Fungi incertae sedis</taxon>
        <taxon>Blastocladiomycota</taxon>
        <taxon>Blastocladiomycetes</taxon>
        <taxon>Blastocladiales</taxon>
        <taxon>Catenariaceae</taxon>
        <taxon>Catenaria</taxon>
    </lineage>
</organism>
<dbReference type="AlphaFoldDB" id="A0A1Y2HA64"/>
<evidence type="ECO:0000313" key="2">
    <source>
        <dbReference type="EMBL" id="ORZ29932.1"/>
    </source>
</evidence>
<proteinExistence type="predicted"/>
<evidence type="ECO:0000256" key="1">
    <source>
        <dbReference type="SAM" id="MobiDB-lite"/>
    </source>
</evidence>
<keyword evidence="3" id="KW-1185">Reference proteome</keyword>
<gene>
    <name evidence="2" type="ORF">BCR44DRAFT_23397</name>
</gene>
<comment type="caution">
    <text evidence="2">The sequence shown here is derived from an EMBL/GenBank/DDBJ whole genome shotgun (WGS) entry which is preliminary data.</text>
</comment>
<name>A0A1Y2HA64_9FUNG</name>
<protein>
    <submittedName>
        <fullName evidence="2">Uncharacterized protein</fullName>
    </submittedName>
</protein>
<accession>A0A1Y2HA64</accession>
<evidence type="ECO:0000313" key="3">
    <source>
        <dbReference type="Proteomes" id="UP000193411"/>
    </source>
</evidence>
<feature type="region of interest" description="Disordered" evidence="1">
    <location>
        <begin position="1"/>
        <end position="68"/>
    </location>
</feature>
<dbReference type="EMBL" id="MCFL01000116">
    <property type="protein sequence ID" value="ORZ29932.1"/>
    <property type="molecule type" value="Genomic_DNA"/>
</dbReference>
<feature type="region of interest" description="Disordered" evidence="1">
    <location>
        <begin position="78"/>
        <end position="97"/>
    </location>
</feature>
<sequence length="335" mass="37238">MPRKRKTVSKNSTLKTPRKRKTVSKNSTLKTPRKRKTASRSTSSNAKGVTKPKTPRKLSTRKSSTITQAQVNAIAQQEIKPDEVYRPSAQSVPRPSSSFVHRLESVKDFKDLKPGHMYQYKFPGGSAMARIVSKTDSKVTLEIIPTKRSVPIVNATHDFVNHTLEWNGSPPFPYKVESYSKDGHMSSFKSGFTKGWTLIKQGLSLAKWALHNASEIYKQLQLLAPFLVFTLSTVDKTFNTNLTESLTVTILDNTIVFPFKSILTGTGKLVVREGTLAAEMANIGAKIATDKMNALTETLGTLVTNQVEDTLRRIPIVNRFVSKGNSKSQLKLSKK</sequence>
<reference evidence="2 3" key="1">
    <citation type="submission" date="2016-07" db="EMBL/GenBank/DDBJ databases">
        <title>Pervasive Adenine N6-methylation of Active Genes in Fungi.</title>
        <authorList>
            <consortium name="DOE Joint Genome Institute"/>
            <person name="Mondo S.J."/>
            <person name="Dannebaum R.O."/>
            <person name="Kuo R.C."/>
            <person name="Labutti K."/>
            <person name="Haridas S."/>
            <person name="Kuo A."/>
            <person name="Salamov A."/>
            <person name="Ahrendt S.R."/>
            <person name="Lipzen A."/>
            <person name="Sullivan W."/>
            <person name="Andreopoulos W.B."/>
            <person name="Clum A."/>
            <person name="Lindquist E."/>
            <person name="Daum C."/>
            <person name="Ramamoorthy G.K."/>
            <person name="Gryganskyi A."/>
            <person name="Culley D."/>
            <person name="Magnuson J.K."/>
            <person name="James T.Y."/>
            <person name="O'Malley M.A."/>
            <person name="Stajich J.E."/>
            <person name="Spatafora J.W."/>
            <person name="Visel A."/>
            <person name="Grigoriev I.V."/>
        </authorList>
    </citation>
    <scope>NUCLEOTIDE SEQUENCE [LARGE SCALE GENOMIC DNA]</scope>
    <source>
        <strain evidence="2 3">PL171</strain>
    </source>
</reference>
<dbReference type="Proteomes" id="UP000193411">
    <property type="component" value="Unassembled WGS sequence"/>
</dbReference>
<feature type="compositionally biased region" description="Polar residues" evidence="1">
    <location>
        <begin position="88"/>
        <end position="97"/>
    </location>
</feature>